<evidence type="ECO:0000313" key="4">
    <source>
        <dbReference type="EMBL" id="GAX76315.1"/>
    </source>
</evidence>
<dbReference type="Proteomes" id="UP000232323">
    <property type="component" value="Unassembled WGS sequence"/>
</dbReference>
<dbReference type="InterPro" id="IPR009057">
    <property type="entry name" value="Homeodomain-like_sf"/>
</dbReference>
<dbReference type="PANTHER" id="PTHR45614:SF218">
    <property type="entry name" value="TRANSCRIPTION FACTOR MYB119-RELATED"/>
    <property type="match status" value="1"/>
</dbReference>
<dbReference type="InterPro" id="IPR001005">
    <property type="entry name" value="SANT/Myb"/>
</dbReference>
<evidence type="ECO:0000256" key="1">
    <source>
        <dbReference type="SAM" id="MobiDB-lite"/>
    </source>
</evidence>
<evidence type="ECO:0000259" key="3">
    <source>
        <dbReference type="PROSITE" id="PS51294"/>
    </source>
</evidence>
<dbReference type="OrthoDB" id="2143914at2759"/>
<feature type="region of interest" description="Disordered" evidence="1">
    <location>
        <begin position="696"/>
        <end position="727"/>
    </location>
</feature>
<proteinExistence type="predicted"/>
<evidence type="ECO:0000259" key="2">
    <source>
        <dbReference type="PROSITE" id="PS50090"/>
    </source>
</evidence>
<evidence type="ECO:0000313" key="5">
    <source>
        <dbReference type="Proteomes" id="UP000232323"/>
    </source>
</evidence>
<dbReference type="PROSITE" id="PS50090">
    <property type="entry name" value="MYB_LIKE"/>
    <property type="match status" value="2"/>
</dbReference>
<feature type="region of interest" description="Disordered" evidence="1">
    <location>
        <begin position="518"/>
        <end position="567"/>
    </location>
</feature>
<feature type="compositionally biased region" description="Polar residues" evidence="1">
    <location>
        <begin position="713"/>
        <end position="727"/>
    </location>
</feature>
<dbReference type="Gene3D" id="1.10.10.60">
    <property type="entry name" value="Homeodomain-like"/>
    <property type="match status" value="2"/>
</dbReference>
<keyword evidence="5" id="KW-1185">Reference proteome</keyword>
<dbReference type="GO" id="GO:0005634">
    <property type="term" value="C:nucleus"/>
    <property type="evidence" value="ECO:0007669"/>
    <property type="project" value="TreeGrafter"/>
</dbReference>
<dbReference type="SMART" id="SM00717">
    <property type="entry name" value="SANT"/>
    <property type="match status" value="2"/>
</dbReference>
<organism evidence="4 5">
    <name type="scientific">Chlamydomonas eustigma</name>
    <dbReference type="NCBI Taxonomy" id="1157962"/>
    <lineage>
        <taxon>Eukaryota</taxon>
        <taxon>Viridiplantae</taxon>
        <taxon>Chlorophyta</taxon>
        <taxon>core chlorophytes</taxon>
        <taxon>Chlorophyceae</taxon>
        <taxon>CS clade</taxon>
        <taxon>Chlamydomonadales</taxon>
        <taxon>Chlamydomonadaceae</taxon>
        <taxon>Chlamydomonas</taxon>
    </lineage>
</organism>
<dbReference type="PANTHER" id="PTHR45614">
    <property type="entry name" value="MYB PROTEIN-RELATED"/>
    <property type="match status" value="1"/>
</dbReference>
<gene>
    <name evidence="4" type="ORF">CEUSTIGMA_g3761.t1</name>
</gene>
<feature type="domain" description="Myb-like" evidence="2">
    <location>
        <begin position="95"/>
        <end position="145"/>
    </location>
</feature>
<accession>A0A250WZV2</accession>
<dbReference type="InterPro" id="IPR017930">
    <property type="entry name" value="Myb_dom"/>
</dbReference>
<sequence length="866" mass="93233">MNHPCDLYNNSSCSSYDAPLHADFDFQVPQQLPAYNQADPCLGYWTEVEVAKLKAAVESVTAQSGSDTPDWIKVASLVPSRSAKQCRQKWLNHLRDGISKDPWSLQEEYVLAVLHSKIGNKWQVLAKYLPRRPENTVKNHWSATTRAKGSARMRTLLWIYADLVVHRNNPHSPEMFERACTSYSQLRGVPPLSAFAVSEDHFLSGPGKGLAGLDSGMAAPMGMAVRMDHRSRNSTHQTAAPKGSASLTSESEEGDDSKVYRCDEGLSVDPSMLNNTYASYIPCPVDQDMSGWPTSTAQLMMLGGDMGGNNTALQYGQAITMMQAGLPNQLIASQFQAINASASGSLPLDHLPQNGVWPWLEVAPLDCSRQVLGGHQLDPATGFLVQGSGDRYMNPMLGDGGVQAQEPRGKRTHMLRHAANMSEHWSEHEVEAGRPLKRHQVQAFGRERRRPQRFRDVGEEDSSPPRDHVTAYRMNRPSRKAAAMAVASEDEDEDDVGMSEGASMLLALADAATLALSEDAEGDSLEPPTKQHGTGIQDDLVKPASPQRPLSPRNHRSSGGGTNSSCLAMSQTAFTSSGGLEHLGTRHTEHPASSSLVHGSFVQPHVSYQNGGRSSEAVSQGPQNPSSSQLSFISRGDVEVIARQAAEVATALTTEKVVVAEDSEEWQQVQRKLSCKAAGCTSHGGLTLSADDSAAAVKSLSQPPPPILDHSPRLTSSSCQGPSAHSMNPSLSGLALSMEHLHHPFPEFSSLPRQPRIEHRMSCSGAVKPEAGASLLAATTSPHCHTQAVEDGKHGSQVQYSSAQKACRSRAVSLPSASVADCVEDSVMETLGKLATDPHLSGAERLRLISSYMEAVQSVVKVSVGV</sequence>
<dbReference type="GO" id="GO:0000981">
    <property type="term" value="F:DNA-binding transcription factor activity, RNA polymerase II-specific"/>
    <property type="evidence" value="ECO:0007669"/>
    <property type="project" value="TreeGrafter"/>
</dbReference>
<name>A0A250WZV2_9CHLO</name>
<dbReference type="STRING" id="1157962.A0A250WZV2"/>
<feature type="region of interest" description="Disordered" evidence="1">
    <location>
        <begin position="443"/>
        <end position="497"/>
    </location>
</feature>
<dbReference type="InterPro" id="IPR050560">
    <property type="entry name" value="MYB_TF"/>
</dbReference>
<feature type="region of interest" description="Disordered" evidence="1">
    <location>
        <begin position="228"/>
        <end position="258"/>
    </location>
</feature>
<feature type="compositionally biased region" description="Polar residues" evidence="1">
    <location>
        <begin position="606"/>
        <end position="630"/>
    </location>
</feature>
<dbReference type="AlphaFoldDB" id="A0A250WZV2"/>
<dbReference type="SUPFAM" id="SSF46689">
    <property type="entry name" value="Homeodomain-like"/>
    <property type="match status" value="1"/>
</dbReference>
<feature type="domain" description="Myb-like" evidence="2">
    <location>
        <begin position="43"/>
        <end position="94"/>
    </location>
</feature>
<dbReference type="EMBL" id="BEGY01000016">
    <property type="protein sequence ID" value="GAX76315.1"/>
    <property type="molecule type" value="Genomic_DNA"/>
</dbReference>
<dbReference type="PROSITE" id="PS51294">
    <property type="entry name" value="HTH_MYB"/>
    <property type="match status" value="1"/>
</dbReference>
<dbReference type="CDD" id="cd00167">
    <property type="entry name" value="SANT"/>
    <property type="match status" value="2"/>
</dbReference>
<feature type="compositionally biased region" description="Basic and acidic residues" evidence="1">
    <location>
        <begin position="453"/>
        <end position="470"/>
    </location>
</feature>
<feature type="domain" description="HTH myb-type" evidence="3">
    <location>
        <begin position="68"/>
        <end position="98"/>
    </location>
</feature>
<protein>
    <submittedName>
        <fullName evidence="4">Uncharacterized protein</fullName>
    </submittedName>
</protein>
<reference evidence="4 5" key="1">
    <citation type="submission" date="2017-08" db="EMBL/GenBank/DDBJ databases">
        <title>Acidophilic green algal genome provides insights into adaptation to an acidic environment.</title>
        <authorList>
            <person name="Hirooka S."/>
            <person name="Hirose Y."/>
            <person name="Kanesaki Y."/>
            <person name="Higuchi S."/>
            <person name="Fujiwara T."/>
            <person name="Onuma R."/>
            <person name="Era A."/>
            <person name="Ohbayashi R."/>
            <person name="Uzuka A."/>
            <person name="Nozaki H."/>
            <person name="Yoshikawa H."/>
            <person name="Miyagishima S.Y."/>
        </authorList>
    </citation>
    <scope>NUCLEOTIDE SEQUENCE [LARGE SCALE GENOMIC DNA]</scope>
    <source>
        <strain evidence="4 5">NIES-2499</strain>
    </source>
</reference>
<feature type="compositionally biased region" description="Acidic residues" evidence="1">
    <location>
        <begin position="488"/>
        <end position="497"/>
    </location>
</feature>
<comment type="caution">
    <text evidence="4">The sequence shown here is derived from an EMBL/GenBank/DDBJ whole genome shotgun (WGS) entry which is preliminary data.</text>
</comment>
<dbReference type="GO" id="GO:0000978">
    <property type="term" value="F:RNA polymerase II cis-regulatory region sequence-specific DNA binding"/>
    <property type="evidence" value="ECO:0007669"/>
    <property type="project" value="TreeGrafter"/>
</dbReference>
<dbReference type="Pfam" id="PF13921">
    <property type="entry name" value="Myb_DNA-bind_6"/>
    <property type="match status" value="1"/>
</dbReference>
<feature type="region of interest" description="Disordered" evidence="1">
    <location>
        <begin position="605"/>
        <end position="630"/>
    </location>
</feature>